<evidence type="ECO:0000256" key="6">
    <source>
        <dbReference type="ARBA" id="ARBA00022840"/>
    </source>
</evidence>
<keyword evidence="4" id="KW-0547">Nucleotide-binding</keyword>
<gene>
    <name evidence="8" type="ORF">A3B49_02515</name>
</gene>
<dbReference type="InterPro" id="IPR001576">
    <property type="entry name" value="Phosphoglycerate_kinase"/>
</dbReference>
<evidence type="ECO:0000256" key="5">
    <source>
        <dbReference type="ARBA" id="ARBA00022777"/>
    </source>
</evidence>
<keyword evidence="5 7" id="KW-0418">Kinase</keyword>
<dbReference type="AlphaFoldDB" id="A0A1F5MIV0"/>
<name>A0A1F5MIV0_9BACT</name>
<reference evidence="8 9" key="1">
    <citation type="journal article" date="2016" name="Nat. Commun.">
        <title>Thousands of microbial genomes shed light on interconnected biogeochemical processes in an aquifer system.</title>
        <authorList>
            <person name="Anantharaman K."/>
            <person name="Brown C.T."/>
            <person name="Hug L.A."/>
            <person name="Sharon I."/>
            <person name="Castelle C.J."/>
            <person name="Probst A.J."/>
            <person name="Thomas B.C."/>
            <person name="Singh A."/>
            <person name="Wilkins M.J."/>
            <person name="Karaoz U."/>
            <person name="Brodie E.L."/>
            <person name="Williams K.H."/>
            <person name="Hubbard S.S."/>
            <person name="Banfield J.F."/>
        </authorList>
    </citation>
    <scope>NUCLEOTIDE SEQUENCE [LARGE SCALE GENOMIC DNA]</scope>
</reference>
<accession>A0A1F5MIV0</accession>
<evidence type="ECO:0000256" key="7">
    <source>
        <dbReference type="RuleBase" id="RU000532"/>
    </source>
</evidence>
<dbReference type="Gene3D" id="3.40.50.1260">
    <property type="entry name" value="Phosphoglycerate kinase, N-terminal domain"/>
    <property type="match status" value="3"/>
</dbReference>
<evidence type="ECO:0000256" key="2">
    <source>
        <dbReference type="ARBA" id="ARBA00013061"/>
    </source>
</evidence>
<dbReference type="PANTHER" id="PTHR11406">
    <property type="entry name" value="PHOSPHOGLYCERATE KINASE"/>
    <property type="match status" value="1"/>
</dbReference>
<evidence type="ECO:0000313" key="9">
    <source>
        <dbReference type="Proteomes" id="UP000178017"/>
    </source>
</evidence>
<dbReference type="EC" id="2.7.2.3" evidence="2 7"/>
<evidence type="ECO:0000313" key="8">
    <source>
        <dbReference type="EMBL" id="OGE65278.1"/>
    </source>
</evidence>
<dbReference type="SUPFAM" id="SSF53748">
    <property type="entry name" value="Phosphoglycerate kinase"/>
    <property type="match status" value="1"/>
</dbReference>
<keyword evidence="3 7" id="KW-0808">Transferase</keyword>
<evidence type="ECO:0000256" key="1">
    <source>
        <dbReference type="ARBA" id="ARBA00000642"/>
    </source>
</evidence>
<dbReference type="InterPro" id="IPR036043">
    <property type="entry name" value="Phosphoglycerate_kinase_sf"/>
</dbReference>
<dbReference type="EMBL" id="MFDO01000021">
    <property type="protein sequence ID" value="OGE65278.1"/>
    <property type="molecule type" value="Genomic_DNA"/>
</dbReference>
<dbReference type="InterPro" id="IPR015824">
    <property type="entry name" value="Phosphoglycerate_kinase_N"/>
</dbReference>
<protein>
    <recommendedName>
        <fullName evidence="2 7">Phosphoglycerate kinase</fullName>
        <ecNumber evidence="2 7">2.7.2.3</ecNumber>
    </recommendedName>
</protein>
<keyword evidence="6" id="KW-0067">ATP-binding</keyword>
<proteinExistence type="inferred from homology"/>
<evidence type="ECO:0000256" key="3">
    <source>
        <dbReference type="ARBA" id="ARBA00022679"/>
    </source>
</evidence>
<dbReference type="Proteomes" id="UP000178017">
    <property type="component" value="Unassembled WGS sequence"/>
</dbReference>
<dbReference type="GO" id="GO:0006096">
    <property type="term" value="P:glycolytic process"/>
    <property type="evidence" value="ECO:0007669"/>
    <property type="project" value="InterPro"/>
</dbReference>
<dbReference type="GO" id="GO:0005829">
    <property type="term" value="C:cytosol"/>
    <property type="evidence" value="ECO:0007669"/>
    <property type="project" value="TreeGrafter"/>
</dbReference>
<organism evidence="8 9">
    <name type="scientific">Candidatus Daviesbacteria bacterium RIFCSPLOWO2_01_FULL_40_24</name>
    <dbReference type="NCBI Taxonomy" id="1797787"/>
    <lineage>
        <taxon>Bacteria</taxon>
        <taxon>Candidatus Daviesiibacteriota</taxon>
    </lineage>
</organism>
<dbReference type="Pfam" id="PF00162">
    <property type="entry name" value="PGK"/>
    <property type="match status" value="2"/>
</dbReference>
<dbReference type="GO" id="GO:0043531">
    <property type="term" value="F:ADP binding"/>
    <property type="evidence" value="ECO:0007669"/>
    <property type="project" value="TreeGrafter"/>
</dbReference>
<comment type="catalytic activity">
    <reaction evidence="1 7">
        <text>(2R)-3-phosphoglycerate + ATP = (2R)-3-phospho-glyceroyl phosphate + ADP</text>
        <dbReference type="Rhea" id="RHEA:14801"/>
        <dbReference type="ChEBI" id="CHEBI:30616"/>
        <dbReference type="ChEBI" id="CHEBI:57604"/>
        <dbReference type="ChEBI" id="CHEBI:58272"/>
        <dbReference type="ChEBI" id="CHEBI:456216"/>
        <dbReference type="EC" id="2.7.2.3"/>
    </reaction>
</comment>
<dbReference type="GO" id="GO:0004618">
    <property type="term" value="F:phosphoglycerate kinase activity"/>
    <property type="evidence" value="ECO:0007669"/>
    <property type="project" value="UniProtKB-EC"/>
</dbReference>
<evidence type="ECO:0000256" key="4">
    <source>
        <dbReference type="ARBA" id="ARBA00022741"/>
    </source>
</evidence>
<dbReference type="GO" id="GO:0005524">
    <property type="term" value="F:ATP binding"/>
    <property type="evidence" value="ECO:0007669"/>
    <property type="project" value="UniProtKB-KW"/>
</dbReference>
<comment type="caution">
    <text evidence="8">The sequence shown here is derived from an EMBL/GenBank/DDBJ whole genome shotgun (WGS) entry which is preliminary data.</text>
</comment>
<dbReference type="PRINTS" id="PR00477">
    <property type="entry name" value="PHGLYCKINASE"/>
</dbReference>
<comment type="similarity">
    <text evidence="7">Belongs to the phosphoglycerate kinase family.</text>
</comment>
<dbReference type="PANTHER" id="PTHR11406:SF23">
    <property type="entry name" value="PHOSPHOGLYCERATE KINASE 1, CHLOROPLASTIC-RELATED"/>
    <property type="match status" value="1"/>
</dbReference>
<dbReference type="GO" id="GO:0006094">
    <property type="term" value="P:gluconeogenesis"/>
    <property type="evidence" value="ECO:0007669"/>
    <property type="project" value="TreeGrafter"/>
</dbReference>
<sequence length="324" mass="35207">MQTVSAQFVSAKVVLLRYDIDVPLLNSMVLDGFRLTAGLETLGLCLQNGKRVILMGHIGRPGGQEDNSLSIAAIHDWLMGQPEIKAHLQSGKLKLLENLRFEKGEEDCSLEYAHQLASLGEVFVNESFAAYRPSSSVTILPTLMPAVAGLRFSKEVEILTGVRENPRRPLVAILGGAKVEEKLPVIEAMSKIADIVLVGGKLVANIKGQMLRDNVFLAELNEWGTDITDQTVENWQIIINKAGQIIWNGPLGKVEDERNQNSKKIAEMIINSPALSLVGGGDTLGALKKWGLRDKFHFISTGGGAMLEFLTTGTLPTVEALGDI</sequence>